<dbReference type="Proteomes" id="UP000789739">
    <property type="component" value="Unassembled WGS sequence"/>
</dbReference>
<reference evidence="2" key="1">
    <citation type="submission" date="2021-06" db="EMBL/GenBank/DDBJ databases">
        <authorList>
            <person name="Kallberg Y."/>
            <person name="Tangrot J."/>
            <person name="Rosling A."/>
        </authorList>
    </citation>
    <scope>NUCLEOTIDE SEQUENCE</scope>
    <source>
        <strain evidence="2">BR232B</strain>
    </source>
</reference>
<evidence type="ECO:0000313" key="3">
    <source>
        <dbReference type="Proteomes" id="UP000789739"/>
    </source>
</evidence>
<evidence type="ECO:0000313" key="2">
    <source>
        <dbReference type="EMBL" id="CAG8643742.1"/>
    </source>
</evidence>
<sequence length="378" mass="43528">IVSTGSFTELRESGGYYRDKTHFITKIEDLEARAILSLRPRRFGKSLFLSTLSSYYDIKNRERFKQLFADLYIGKNPTKLASSFLVLKLNFAGLRINSTFEIFEEDFHESLNRFMSVFMNRYRQELGDYFRPVNENKSALNNFMMLLEAVQLSGRKLYVCIDEYDAGMNEALKNETILQPLIAHHSTSVQSKVEKIESSFKQFYSRLKYACDEGIARVFQTGVTPVVMTEFTSGFNISKDLALREEFWDLYGFKKSEIELLLDNSLGLPSDVKGGIMEWLKEENDEYFFNSDQTEGIFNPARVLYCIEMLMGKKKKLIDNDYQDTSTIIKKLLGFPPDPQTLPSQTTLDLIVNNPLGKSILTEALNRCPLKSRNGIEQ</sequence>
<proteinExistence type="predicted"/>
<dbReference type="AlphaFoldDB" id="A0A9N9DLT2"/>
<organism evidence="2 3">
    <name type="scientific">Paraglomus brasilianum</name>
    <dbReference type="NCBI Taxonomy" id="144538"/>
    <lineage>
        <taxon>Eukaryota</taxon>
        <taxon>Fungi</taxon>
        <taxon>Fungi incertae sedis</taxon>
        <taxon>Mucoromycota</taxon>
        <taxon>Glomeromycotina</taxon>
        <taxon>Glomeromycetes</taxon>
        <taxon>Paraglomerales</taxon>
        <taxon>Paraglomeraceae</taxon>
        <taxon>Paraglomus</taxon>
    </lineage>
</organism>
<dbReference type="OrthoDB" id="5380555at2759"/>
<dbReference type="EMBL" id="CAJVPI010002461">
    <property type="protein sequence ID" value="CAG8643742.1"/>
    <property type="molecule type" value="Genomic_DNA"/>
</dbReference>
<dbReference type="PANTHER" id="PTHR34825">
    <property type="entry name" value="CONSERVED PROTEIN, WITH A WEAK D-GALACTARATE DEHYDRATASE/ALTRONATE HYDROLASE DOMAIN"/>
    <property type="match status" value="1"/>
</dbReference>
<accession>A0A9N9DLT2</accession>
<comment type="caution">
    <text evidence="2">The sequence shown here is derived from an EMBL/GenBank/DDBJ whole genome shotgun (WGS) entry which is preliminary data.</text>
</comment>
<gene>
    <name evidence="2" type="ORF">PBRASI_LOCUS9916</name>
</gene>
<dbReference type="InterPro" id="IPR018631">
    <property type="entry name" value="AAA-ATPase-like_dom"/>
</dbReference>
<keyword evidence="3" id="KW-1185">Reference proteome</keyword>
<protein>
    <submittedName>
        <fullName evidence="2">11587_t:CDS:1</fullName>
    </submittedName>
</protein>
<feature type="domain" description="AAA-ATPase-like" evidence="1">
    <location>
        <begin position="4"/>
        <end position="230"/>
    </location>
</feature>
<feature type="non-terminal residue" evidence="2">
    <location>
        <position position="378"/>
    </location>
</feature>
<evidence type="ECO:0000259" key="1">
    <source>
        <dbReference type="Pfam" id="PF09820"/>
    </source>
</evidence>
<dbReference type="Pfam" id="PF09820">
    <property type="entry name" value="AAA-ATPase_like"/>
    <property type="match status" value="1"/>
</dbReference>
<name>A0A9N9DLT2_9GLOM</name>
<dbReference type="PANTHER" id="PTHR34825:SF2">
    <property type="entry name" value="AAA-ATPASE-LIKE DOMAIN-CONTAINING PROTEIN"/>
    <property type="match status" value="1"/>
</dbReference>